<evidence type="ECO:0000256" key="1">
    <source>
        <dbReference type="SAM" id="Coils"/>
    </source>
</evidence>
<dbReference type="GO" id="GO:0035091">
    <property type="term" value="F:phosphatidylinositol binding"/>
    <property type="evidence" value="ECO:0007669"/>
    <property type="project" value="InterPro"/>
</dbReference>
<dbReference type="Pfam" id="PF12825">
    <property type="entry name" value="DUF3818"/>
    <property type="match status" value="1"/>
</dbReference>
<dbReference type="EMBL" id="CP014242">
    <property type="protein sequence ID" value="AMD18814.1"/>
    <property type="molecule type" value="Genomic_DNA"/>
</dbReference>
<proteinExistence type="predicted"/>
<dbReference type="OrthoDB" id="2117459at2759"/>
<organism evidence="3 4">
    <name type="scientific">Eremothecium sinecaudum</name>
    <dbReference type="NCBI Taxonomy" id="45286"/>
    <lineage>
        <taxon>Eukaryota</taxon>
        <taxon>Fungi</taxon>
        <taxon>Dikarya</taxon>
        <taxon>Ascomycota</taxon>
        <taxon>Saccharomycotina</taxon>
        <taxon>Saccharomycetes</taxon>
        <taxon>Saccharomycetales</taxon>
        <taxon>Saccharomycetaceae</taxon>
        <taxon>Eremothecium</taxon>
    </lineage>
</organism>
<reference evidence="3 4" key="1">
    <citation type="submission" date="2016-01" db="EMBL/GenBank/DDBJ databases">
        <title>Genome sequence of the yeast Holleya sinecauda.</title>
        <authorList>
            <person name="Dietrich F.S."/>
        </authorList>
    </citation>
    <scope>NUCLEOTIDE SEQUENCE [LARGE SCALE GENOMIC DNA]</scope>
    <source>
        <strain evidence="3 4">ATCC 58844</strain>
    </source>
</reference>
<evidence type="ECO:0000313" key="3">
    <source>
        <dbReference type="EMBL" id="AMD18814.1"/>
    </source>
</evidence>
<feature type="domain" description="PX" evidence="2">
    <location>
        <begin position="250"/>
        <end position="398"/>
    </location>
</feature>
<dbReference type="PROSITE" id="PS50195">
    <property type="entry name" value="PX"/>
    <property type="match status" value="1"/>
</dbReference>
<evidence type="ECO:0000259" key="2">
    <source>
        <dbReference type="PROSITE" id="PS50195"/>
    </source>
</evidence>
<sequence length="955" mass="111036">MSCELTPVQEHYLKRELLRLELADEFDLFNDKSALRRFGYPFAGTATSIKRPEKHFKDFLPSFLVKSGKIKDPVDDEFMYVETEFPLLSNFLQTVIMSCPLLSRELARSNIFWQQNVQQFFEDFMELPFSSSYDREELTKRKRTATKLSKVVLLFYNSGIGTSLERRYYDEMAEGSSLVPVEREGMVLNTYVAPTEAQITSYVTKEPRYINGVDLNVITVFKRKLLLASEDLATSIENHGSWFNFSFGSNFTSNLLSKFSINDKDGKNEYLFLIKMRRQAEAGKTLYLCRTYRDFKILFNNLIAEFPGKKIPKVPEESNVDTYITDQFCSTIGETSISTASDNGGSPSSGLHNSNMIKLKRENMRTSLRQYLRTISQDKEIATSTSYKDFLSQNYIEEQLLPEEVRLDIRYRDLMDITNLKNQLKFQKIAIEKSIKLQDSLASLKDSILKDQNYLLVLFRELKEKEHVEELSTPLRNLFDWCKVYLSATIYQTFIGNDNGYEAYETIKRLHRLMPYTLMSTLLEFTNPMSVMKGFLNLFLASSFGHHSLVQTLFSNVIDVDVKNQKEEIAALLPVIATESCYGPDISEVLRKCIFENEGGQYLNLDVANENSRTRDLPTILVIVEMCVEKKLLPSTAFEELFLSYQTWRNVSLDVESGVDNASVHSSHWLYYCHVRSLFQLYIRKRDKELLGHLWEETELPRLIKSVVLLFYEPFVKMFKVARMDLALNSFRRFMEELIKFLDSAYSGKDGIVTSANIVEKIENLVDSHENVLYKFLHEVYNKDKDHLFEDIVSWSCDTLGILQKSKWGLEEERIDLMTLLSLHEDIIDTELLKEQLNQLIDQKLQARKLYNELTELKAKEDIPNKVNNIQQVIDQKWKTMNKMVIPEDISRLGIDNSELVALDLDVKDFQDLEEGQKEMREEYQAVLAMDVDTSEIKKFNQLVFKDTLRDFLKV</sequence>
<dbReference type="AlphaFoldDB" id="A0A120K0Y1"/>
<dbReference type="CDD" id="cd06869">
    <property type="entry name" value="PX_UP2_fungi"/>
    <property type="match status" value="1"/>
</dbReference>
<dbReference type="InterPro" id="IPR001683">
    <property type="entry name" value="PX_dom"/>
</dbReference>
<dbReference type="InterPro" id="IPR024555">
    <property type="entry name" value="PX-associated"/>
</dbReference>
<dbReference type="InterPro" id="IPR036871">
    <property type="entry name" value="PX_dom_sf"/>
</dbReference>
<keyword evidence="1" id="KW-0175">Coiled coil</keyword>
<gene>
    <name evidence="3" type="ORF">AW171_hschr2335</name>
</gene>
<evidence type="ECO:0000313" key="4">
    <source>
        <dbReference type="Proteomes" id="UP000243052"/>
    </source>
</evidence>
<dbReference type="InterPro" id="IPR024554">
    <property type="entry name" value="LEC1-like_C"/>
</dbReference>
<dbReference type="Gene3D" id="3.30.1520.10">
    <property type="entry name" value="Phox-like domain"/>
    <property type="match status" value="1"/>
</dbReference>
<dbReference type="SMART" id="SM00312">
    <property type="entry name" value="PX"/>
    <property type="match status" value="1"/>
</dbReference>
<protein>
    <submittedName>
        <fullName evidence="3">HBL088Cp</fullName>
    </submittedName>
</protein>
<dbReference type="Proteomes" id="UP000243052">
    <property type="component" value="Chromosome ii"/>
</dbReference>
<dbReference type="PANTHER" id="PTHR47185">
    <property type="entry name" value="PX DOMAIN-CONTAINING PROTEIN YPR097W"/>
    <property type="match status" value="1"/>
</dbReference>
<feature type="coiled-coil region" evidence="1">
    <location>
        <begin position="830"/>
        <end position="860"/>
    </location>
</feature>
<dbReference type="SUPFAM" id="SSF64268">
    <property type="entry name" value="PX domain"/>
    <property type="match status" value="1"/>
</dbReference>
<dbReference type="RefSeq" id="XP_017985810.1">
    <property type="nucleotide sequence ID" value="XM_018130094.1"/>
</dbReference>
<dbReference type="PANTHER" id="PTHR47185:SF1">
    <property type="entry name" value="PX DOMAIN-CONTAINING PROTEIN YPR097W"/>
    <property type="match status" value="1"/>
</dbReference>
<keyword evidence="4" id="KW-1185">Reference proteome</keyword>
<dbReference type="STRING" id="45286.A0A120K0Y1"/>
<accession>A0A120K0Y1</accession>
<name>A0A120K0Y1_9SACH</name>
<dbReference type="Pfam" id="PF12828">
    <property type="entry name" value="PXB"/>
    <property type="match status" value="1"/>
</dbReference>
<dbReference type="GeneID" id="28721988"/>
<dbReference type="InterPro" id="IPR047168">
    <property type="entry name" value="LEC1-like"/>
</dbReference>
<dbReference type="Pfam" id="PF00787">
    <property type="entry name" value="PX"/>
    <property type="match status" value="1"/>
</dbReference>